<comment type="caution">
    <text evidence="1">The sequence shown here is derived from an EMBL/GenBank/DDBJ whole genome shotgun (WGS) entry which is preliminary data.</text>
</comment>
<dbReference type="AlphaFoldDB" id="A0A0W0FCV2"/>
<evidence type="ECO:0008006" key="3">
    <source>
        <dbReference type="Google" id="ProtNLM"/>
    </source>
</evidence>
<accession>A0A0W0FCV2</accession>
<reference evidence="1 2" key="1">
    <citation type="submission" date="2015-12" db="EMBL/GenBank/DDBJ databases">
        <title>Draft genome sequence of Moniliophthora roreri, the causal agent of frosty pod rot of cacao.</title>
        <authorList>
            <person name="Aime M.C."/>
            <person name="Diaz-Valderrama J.R."/>
            <person name="Kijpornyongpan T."/>
            <person name="Phillips-Mora W."/>
        </authorList>
    </citation>
    <scope>NUCLEOTIDE SEQUENCE [LARGE SCALE GENOMIC DNA]</scope>
    <source>
        <strain evidence="1 2">MCA 2952</strain>
    </source>
</reference>
<sequence>MKSSALSWHNSTLRALLAVHRSGSHPYLQNPFIQKITIKVCQRLNSITRESHLYDYKKTLALANLVDESFEDHPEAGAQTRLRRLEAHQAAWKGFKWIDTEKYPLARVRLWEIIGGVLCLYDHEDGGFTSTRIPSVHRGIERTKWRIPESGRFGDHPEDFTIDPSRDLLMVLHKHVSGNTFSFELQPLSLETGRNHPNASSTPLRKDVEAESYTEWTYDMRIFEQFIGVLCISGESASSLLVWNWETGDFVKAVEEPMSFSFLNERFIVYSAEKYDPDQQGMLPTLILLDLDPSGRCGEMHLELPVVDDSVEVLHISVHTESPPGSRSSHLSQAPFRTDFHDRLFVVCIRMQDYRQNVMHNFSLFIMLSAFLPYMEEMEGSSKELVEHPWGDWGPENSKLLHVDFPDAWACFVYGLRAVVMKPRPESAPEFPKQFHLFDFNQASIRPGVNDGSNAQVSTKTVTRDNGFRFPVASALPCRIIEGTLPEAASAIMLNEDALVTISVQWILQWFWEATDDLQGR</sequence>
<organism evidence="1 2">
    <name type="scientific">Moniliophthora roreri</name>
    <name type="common">Frosty pod rot fungus</name>
    <name type="synonym">Monilia roreri</name>
    <dbReference type="NCBI Taxonomy" id="221103"/>
    <lineage>
        <taxon>Eukaryota</taxon>
        <taxon>Fungi</taxon>
        <taxon>Dikarya</taxon>
        <taxon>Basidiomycota</taxon>
        <taxon>Agaricomycotina</taxon>
        <taxon>Agaricomycetes</taxon>
        <taxon>Agaricomycetidae</taxon>
        <taxon>Agaricales</taxon>
        <taxon>Marasmiineae</taxon>
        <taxon>Marasmiaceae</taxon>
        <taxon>Moniliophthora</taxon>
    </lineage>
</organism>
<dbReference type="Proteomes" id="UP000054988">
    <property type="component" value="Unassembled WGS sequence"/>
</dbReference>
<evidence type="ECO:0000313" key="2">
    <source>
        <dbReference type="Proteomes" id="UP000054988"/>
    </source>
</evidence>
<dbReference type="eggNOG" id="ENOG502SJQ6">
    <property type="taxonomic scope" value="Eukaryota"/>
</dbReference>
<dbReference type="EMBL" id="LATX01002123">
    <property type="protein sequence ID" value="KTB34081.1"/>
    <property type="molecule type" value="Genomic_DNA"/>
</dbReference>
<protein>
    <recommendedName>
        <fullName evidence="3">F-box domain-containing protein</fullName>
    </recommendedName>
</protein>
<gene>
    <name evidence="1" type="ORF">WG66_13507</name>
</gene>
<name>A0A0W0FCV2_MONRR</name>
<proteinExistence type="predicted"/>
<evidence type="ECO:0000313" key="1">
    <source>
        <dbReference type="EMBL" id="KTB34081.1"/>
    </source>
</evidence>